<dbReference type="AlphaFoldDB" id="A0A4C1VHZ3"/>
<reference evidence="1 2" key="1">
    <citation type="journal article" date="2019" name="Commun. Biol.">
        <title>The bagworm genome reveals a unique fibroin gene that provides high tensile strength.</title>
        <authorList>
            <person name="Kono N."/>
            <person name="Nakamura H."/>
            <person name="Ohtoshi R."/>
            <person name="Tomita M."/>
            <person name="Numata K."/>
            <person name="Arakawa K."/>
        </authorList>
    </citation>
    <scope>NUCLEOTIDE SEQUENCE [LARGE SCALE GENOMIC DNA]</scope>
</reference>
<organism evidence="1 2">
    <name type="scientific">Eumeta variegata</name>
    <name type="common">Bagworm moth</name>
    <name type="synonym">Eumeta japonica</name>
    <dbReference type="NCBI Taxonomy" id="151549"/>
    <lineage>
        <taxon>Eukaryota</taxon>
        <taxon>Metazoa</taxon>
        <taxon>Ecdysozoa</taxon>
        <taxon>Arthropoda</taxon>
        <taxon>Hexapoda</taxon>
        <taxon>Insecta</taxon>
        <taxon>Pterygota</taxon>
        <taxon>Neoptera</taxon>
        <taxon>Endopterygota</taxon>
        <taxon>Lepidoptera</taxon>
        <taxon>Glossata</taxon>
        <taxon>Ditrysia</taxon>
        <taxon>Tineoidea</taxon>
        <taxon>Psychidae</taxon>
        <taxon>Oiketicinae</taxon>
        <taxon>Eumeta</taxon>
    </lineage>
</organism>
<keyword evidence="2" id="KW-1185">Reference proteome</keyword>
<dbReference type="EMBL" id="BGZK01000344">
    <property type="protein sequence ID" value="GBP38111.1"/>
    <property type="molecule type" value="Genomic_DNA"/>
</dbReference>
<proteinExistence type="predicted"/>
<name>A0A4C1VHZ3_EUMVA</name>
<sequence>MSLSYSLPKHEIQQSRCAAAVGQGGRPARAAASRAGRAVIARDVYNICESNTRKAGGGRQFATLRTRGAALGVVSKRRSKAGMLIFILVVRTPLVRDRSFTRMCQQHVREELLTDTAELLAHTHSRTNTPFKTSKGSLKLGIKSTGASPHRAYTFDIVLSDRELIDGPAYAYIFQNIRKV</sequence>
<dbReference type="Proteomes" id="UP000299102">
    <property type="component" value="Unassembled WGS sequence"/>
</dbReference>
<gene>
    <name evidence="1" type="ORF">EVAR_80393_1</name>
</gene>
<evidence type="ECO:0000313" key="2">
    <source>
        <dbReference type="Proteomes" id="UP000299102"/>
    </source>
</evidence>
<protein>
    <submittedName>
        <fullName evidence="1">Uncharacterized protein</fullName>
    </submittedName>
</protein>
<evidence type="ECO:0000313" key="1">
    <source>
        <dbReference type="EMBL" id="GBP38111.1"/>
    </source>
</evidence>
<accession>A0A4C1VHZ3</accession>
<comment type="caution">
    <text evidence="1">The sequence shown here is derived from an EMBL/GenBank/DDBJ whole genome shotgun (WGS) entry which is preliminary data.</text>
</comment>